<dbReference type="InterPro" id="IPR002931">
    <property type="entry name" value="Transglutaminase-like"/>
</dbReference>
<dbReference type="SMART" id="SM00460">
    <property type="entry name" value="TGc"/>
    <property type="match status" value="1"/>
</dbReference>
<evidence type="ECO:0000313" key="3">
    <source>
        <dbReference type="Proteomes" id="UP001164305"/>
    </source>
</evidence>
<organism evidence="2 3">
    <name type="scientific">Brachybacterium huguangmaarense</name>
    <dbReference type="NCBI Taxonomy" id="1652028"/>
    <lineage>
        <taxon>Bacteria</taxon>
        <taxon>Bacillati</taxon>
        <taxon>Actinomycetota</taxon>
        <taxon>Actinomycetes</taxon>
        <taxon>Micrococcales</taxon>
        <taxon>Dermabacteraceae</taxon>
        <taxon>Brachybacterium</taxon>
    </lineage>
</organism>
<feature type="domain" description="Transglutaminase-like" evidence="1">
    <location>
        <begin position="167"/>
        <end position="234"/>
    </location>
</feature>
<sequence length="279" mass="30867">MTTTLRIVHTTGYRYSGEVTDSFNAIRMAPQYSEEQLIRERTIAITPHPWSYGYIDYWGTQVTAFELHQAHDRMTVRVDTSLDVTRPAPQGSDMTIAEAAAFSDRWNEYLSCSRMVDPAPDLVERVEQIARGAATVDACGLEVGEMVHDAMTYESGSTDVTSTAARSWAAGKGVCQDLAHVMIGALRHVGIPARYVSGYIMPDRRAPLGEPVVGESHAWVQWFDGTWHGYDPTNATVPGELHVQVGVGREYADVAPLQGMFMGDASSDMFVEVEMTRLR</sequence>
<evidence type="ECO:0000313" key="2">
    <source>
        <dbReference type="EMBL" id="UYG16022.1"/>
    </source>
</evidence>
<dbReference type="Proteomes" id="UP001164305">
    <property type="component" value="Chromosome"/>
</dbReference>
<dbReference type="RefSeq" id="WP_263593235.1">
    <property type="nucleotide sequence ID" value="NZ_CP107020.1"/>
</dbReference>
<dbReference type="Gene3D" id="3.10.620.30">
    <property type="match status" value="1"/>
</dbReference>
<keyword evidence="3" id="KW-1185">Reference proteome</keyword>
<proteinExistence type="predicted"/>
<name>A0ABY6FYT2_9MICO</name>
<dbReference type="Pfam" id="PF08379">
    <property type="entry name" value="Bact_transglu_N"/>
    <property type="match status" value="1"/>
</dbReference>
<protein>
    <submittedName>
        <fullName evidence="2">Transglutaminase family protein</fullName>
    </submittedName>
</protein>
<accession>A0ABY6FYT2</accession>
<dbReference type="PANTHER" id="PTHR33490:SF6">
    <property type="entry name" value="SLL1049 PROTEIN"/>
    <property type="match status" value="1"/>
</dbReference>
<reference evidence="2" key="1">
    <citation type="submission" date="2022-10" db="EMBL/GenBank/DDBJ databases">
        <title>Whole-Genome Sequencing of Brachybacterium huguangmaarense BRM-3, Isolated from Betula schmidtii.</title>
        <authorList>
            <person name="Haam D."/>
        </authorList>
    </citation>
    <scope>NUCLEOTIDE SEQUENCE</scope>
    <source>
        <strain evidence="2">BRM-3</strain>
    </source>
</reference>
<dbReference type="PANTHER" id="PTHR33490">
    <property type="entry name" value="BLR5614 PROTEIN-RELATED"/>
    <property type="match status" value="1"/>
</dbReference>
<dbReference type="InterPro" id="IPR013589">
    <property type="entry name" value="Bac_transglu_N"/>
</dbReference>
<dbReference type="EMBL" id="CP107020">
    <property type="protein sequence ID" value="UYG16022.1"/>
    <property type="molecule type" value="Genomic_DNA"/>
</dbReference>
<dbReference type="InterPro" id="IPR038765">
    <property type="entry name" value="Papain-like_cys_pep_sf"/>
</dbReference>
<evidence type="ECO:0000259" key="1">
    <source>
        <dbReference type="SMART" id="SM00460"/>
    </source>
</evidence>
<dbReference type="Pfam" id="PF01841">
    <property type="entry name" value="Transglut_core"/>
    <property type="match status" value="1"/>
</dbReference>
<dbReference type="SUPFAM" id="SSF54001">
    <property type="entry name" value="Cysteine proteinases"/>
    <property type="match status" value="1"/>
</dbReference>
<gene>
    <name evidence="2" type="ORF">BRM3_10300</name>
</gene>